<dbReference type="PROSITE" id="PS00629">
    <property type="entry name" value="IMP_1"/>
    <property type="match status" value="1"/>
</dbReference>
<dbReference type="EMBL" id="JACNJH010000128">
    <property type="protein sequence ID" value="MBC8361256.1"/>
    <property type="molecule type" value="Genomic_DNA"/>
</dbReference>
<evidence type="ECO:0000256" key="4">
    <source>
        <dbReference type="ARBA" id="ARBA00022723"/>
    </source>
</evidence>
<dbReference type="PRINTS" id="PR00377">
    <property type="entry name" value="IMPHPHTASES"/>
</dbReference>
<feature type="binding site" evidence="7">
    <location>
        <position position="211"/>
    </location>
    <ligand>
        <name>Mg(2+)</name>
        <dbReference type="ChEBI" id="CHEBI:18420"/>
        <label>1</label>
        <note>catalytic</note>
    </ligand>
</feature>
<comment type="catalytic activity">
    <reaction evidence="1 8">
        <text>a myo-inositol phosphate + H2O = myo-inositol + phosphate</text>
        <dbReference type="Rhea" id="RHEA:24056"/>
        <dbReference type="ChEBI" id="CHEBI:15377"/>
        <dbReference type="ChEBI" id="CHEBI:17268"/>
        <dbReference type="ChEBI" id="CHEBI:43474"/>
        <dbReference type="ChEBI" id="CHEBI:84139"/>
        <dbReference type="EC" id="3.1.3.25"/>
    </reaction>
</comment>
<dbReference type="FunFam" id="3.40.190.80:FF:000002">
    <property type="entry name" value="Inositol-1-monophosphatase"/>
    <property type="match status" value="1"/>
</dbReference>
<dbReference type="InterPro" id="IPR000760">
    <property type="entry name" value="Inositol_monophosphatase-like"/>
</dbReference>
<dbReference type="PANTHER" id="PTHR20854:SF4">
    <property type="entry name" value="INOSITOL-1-MONOPHOSPHATASE-RELATED"/>
    <property type="match status" value="1"/>
</dbReference>
<keyword evidence="6 7" id="KW-0460">Magnesium</keyword>
<dbReference type="Gene3D" id="3.30.540.10">
    <property type="entry name" value="Fructose-1,6-Bisphosphatase, subunit A, domain 1"/>
    <property type="match status" value="1"/>
</dbReference>
<dbReference type="PRINTS" id="PR01959">
    <property type="entry name" value="SBIMPHPHTASE"/>
</dbReference>
<evidence type="ECO:0000313" key="10">
    <source>
        <dbReference type="Proteomes" id="UP000603434"/>
    </source>
</evidence>
<feature type="binding site" evidence="7">
    <location>
        <position position="85"/>
    </location>
    <ligand>
        <name>Mg(2+)</name>
        <dbReference type="ChEBI" id="CHEBI:18420"/>
        <label>1</label>
        <note>catalytic</note>
    </ligand>
</feature>
<dbReference type="GO" id="GO:0008934">
    <property type="term" value="F:inositol monophosphate 1-phosphatase activity"/>
    <property type="evidence" value="ECO:0007669"/>
    <property type="project" value="InterPro"/>
</dbReference>
<dbReference type="GO" id="GO:0046854">
    <property type="term" value="P:phosphatidylinositol phosphate biosynthetic process"/>
    <property type="evidence" value="ECO:0007669"/>
    <property type="project" value="InterPro"/>
</dbReference>
<dbReference type="InterPro" id="IPR033942">
    <property type="entry name" value="IMPase"/>
</dbReference>
<dbReference type="PANTHER" id="PTHR20854">
    <property type="entry name" value="INOSITOL MONOPHOSPHATASE"/>
    <property type="match status" value="1"/>
</dbReference>
<evidence type="ECO:0000256" key="3">
    <source>
        <dbReference type="ARBA" id="ARBA00009759"/>
    </source>
</evidence>
<accession>A0A8J6NQP3</accession>
<dbReference type="Proteomes" id="UP000603434">
    <property type="component" value="Unassembled WGS sequence"/>
</dbReference>
<dbReference type="CDD" id="cd01639">
    <property type="entry name" value="IMPase"/>
    <property type="match status" value="1"/>
</dbReference>
<proteinExistence type="inferred from homology"/>
<dbReference type="Gene3D" id="3.40.190.80">
    <property type="match status" value="1"/>
</dbReference>
<keyword evidence="4 7" id="KW-0479">Metal-binding</keyword>
<dbReference type="AlphaFoldDB" id="A0A8J6NQP3"/>
<protein>
    <recommendedName>
        <fullName evidence="8">Inositol-1-monophosphatase</fullName>
        <ecNumber evidence="8">3.1.3.25</ecNumber>
    </recommendedName>
</protein>
<sequence>MNLEPQKRVAIAAAFKGGSVLRSHYGKISSIGKKGAIELVTEADIESEKIIIETIKKSFPDHAVLAEESGLNQGKIDHMWIIDPLDGTTNFAHKLGLFSISIAYAVGREIVLGIVLSPLTAELFTAMKGKGADLNGRPMKVSNTKTVSESLLVTGFPYNFKDMINPVVTRFSSCLQASQGLRRLGSAAIDLCYVACGRFDGFWEQNLKPWDTAAGELIAREAGAIVTDFSNRTFTINKTEILATNGNIHQEMLGLLKLKDAV</sequence>
<evidence type="ECO:0000256" key="6">
    <source>
        <dbReference type="ARBA" id="ARBA00022842"/>
    </source>
</evidence>
<name>A0A8J6NQP3_9BACT</name>
<dbReference type="SUPFAM" id="SSF56655">
    <property type="entry name" value="Carbohydrate phosphatase"/>
    <property type="match status" value="1"/>
</dbReference>
<gene>
    <name evidence="9" type="ORF">H8E23_07655</name>
</gene>
<dbReference type="GO" id="GO:0006020">
    <property type="term" value="P:inositol metabolic process"/>
    <property type="evidence" value="ECO:0007669"/>
    <property type="project" value="TreeGrafter"/>
</dbReference>
<dbReference type="InterPro" id="IPR020583">
    <property type="entry name" value="Inositol_monoP_metal-BS"/>
</dbReference>
<feature type="binding site" evidence="7">
    <location>
        <position position="86"/>
    </location>
    <ligand>
        <name>Mg(2+)</name>
        <dbReference type="ChEBI" id="CHEBI:18420"/>
        <label>1</label>
        <note>catalytic</note>
    </ligand>
</feature>
<dbReference type="PROSITE" id="PS00630">
    <property type="entry name" value="IMP_2"/>
    <property type="match status" value="1"/>
</dbReference>
<feature type="binding site" evidence="7">
    <location>
        <position position="67"/>
    </location>
    <ligand>
        <name>Mg(2+)</name>
        <dbReference type="ChEBI" id="CHEBI:18420"/>
        <label>1</label>
        <note>catalytic</note>
    </ligand>
</feature>
<evidence type="ECO:0000256" key="1">
    <source>
        <dbReference type="ARBA" id="ARBA00001033"/>
    </source>
</evidence>
<organism evidence="9 10">
    <name type="scientific">Candidatus Desulfatibia profunda</name>
    <dbReference type="NCBI Taxonomy" id="2841695"/>
    <lineage>
        <taxon>Bacteria</taxon>
        <taxon>Pseudomonadati</taxon>
        <taxon>Thermodesulfobacteriota</taxon>
        <taxon>Desulfobacteria</taxon>
        <taxon>Desulfobacterales</taxon>
        <taxon>Desulfobacterales incertae sedis</taxon>
        <taxon>Candidatus Desulfatibia</taxon>
    </lineage>
</organism>
<dbReference type="InterPro" id="IPR022337">
    <property type="entry name" value="Inositol_monophosphatase_SuhB"/>
</dbReference>
<reference evidence="9 10" key="1">
    <citation type="submission" date="2020-08" db="EMBL/GenBank/DDBJ databases">
        <title>Bridging the membrane lipid divide: bacteria of the FCB group superphylum have the potential to synthesize archaeal ether lipids.</title>
        <authorList>
            <person name="Villanueva L."/>
            <person name="Von Meijenfeldt F.A.B."/>
            <person name="Westbye A.B."/>
            <person name="Yadav S."/>
            <person name="Hopmans E.C."/>
            <person name="Dutilh B.E."/>
            <person name="Sinninghe Damste J.S."/>
        </authorList>
    </citation>
    <scope>NUCLEOTIDE SEQUENCE [LARGE SCALE GENOMIC DNA]</scope>
    <source>
        <strain evidence="9">NIOZ-UU30</strain>
    </source>
</reference>
<evidence type="ECO:0000256" key="5">
    <source>
        <dbReference type="ARBA" id="ARBA00022801"/>
    </source>
</evidence>
<feature type="binding site" evidence="7">
    <location>
        <position position="83"/>
    </location>
    <ligand>
        <name>Mg(2+)</name>
        <dbReference type="ChEBI" id="CHEBI:18420"/>
        <label>1</label>
        <note>catalytic</note>
    </ligand>
</feature>
<dbReference type="EC" id="3.1.3.25" evidence="8"/>
<keyword evidence="5 8" id="KW-0378">Hydrolase</keyword>
<comment type="caution">
    <text evidence="9">The sequence shown here is derived from an EMBL/GenBank/DDBJ whole genome shotgun (WGS) entry which is preliminary data.</text>
</comment>
<dbReference type="GO" id="GO:0046872">
    <property type="term" value="F:metal ion binding"/>
    <property type="evidence" value="ECO:0007669"/>
    <property type="project" value="UniProtKB-KW"/>
</dbReference>
<dbReference type="InterPro" id="IPR020550">
    <property type="entry name" value="Inositol_monophosphatase_CS"/>
</dbReference>
<comment type="similarity">
    <text evidence="3 8">Belongs to the inositol monophosphatase superfamily.</text>
</comment>
<evidence type="ECO:0000256" key="8">
    <source>
        <dbReference type="RuleBase" id="RU364068"/>
    </source>
</evidence>
<dbReference type="FunFam" id="3.30.540.10:FF:000003">
    <property type="entry name" value="Inositol-1-monophosphatase"/>
    <property type="match status" value="1"/>
</dbReference>
<dbReference type="Pfam" id="PF00459">
    <property type="entry name" value="Inositol_P"/>
    <property type="match status" value="1"/>
</dbReference>
<dbReference type="GO" id="GO:0007165">
    <property type="term" value="P:signal transduction"/>
    <property type="evidence" value="ECO:0007669"/>
    <property type="project" value="TreeGrafter"/>
</dbReference>
<evidence type="ECO:0000313" key="9">
    <source>
        <dbReference type="EMBL" id="MBC8361256.1"/>
    </source>
</evidence>
<evidence type="ECO:0000256" key="7">
    <source>
        <dbReference type="PIRSR" id="PIRSR600760-2"/>
    </source>
</evidence>
<comment type="cofactor">
    <cofactor evidence="2 7 8">
        <name>Mg(2+)</name>
        <dbReference type="ChEBI" id="CHEBI:18420"/>
    </cofactor>
</comment>
<evidence type="ECO:0000256" key="2">
    <source>
        <dbReference type="ARBA" id="ARBA00001946"/>
    </source>
</evidence>